<evidence type="ECO:0000313" key="2">
    <source>
        <dbReference type="Proteomes" id="UP001212152"/>
    </source>
</evidence>
<proteinExistence type="predicted"/>
<accession>A0AAD5TL60</accession>
<evidence type="ECO:0000313" key="1">
    <source>
        <dbReference type="EMBL" id="KAJ3175345.1"/>
    </source>
</evidence>
<name>A0AAD5TL60_9FUNG</name>
<protein>
    <submittedName>
        <fullName evidence="1">Uncharacterized protein</fullName>
    </submittedName>
</protein>
<keyword evidence="2" id="KW-1185">Reference proteome</keyword>
<organism evidence="1 2">
    <name type="scientific">Geranomyces variabilis</name>
    <dbReference type="NCBI Taxonomy" id="109894"/>
    <lineage>
        <taxon>Eukaryota</taxon>
        <taxon>Fungi</taxon>
        <taxon>Fungi incertae sedis</taxon>
        <taxon>Chytridiomycota</taxon>
        <taxon>Chytridiomycota incertae sedis</taxon>
        <taxon>Chytridiomycetes</taxon>
        <taxon>Spizellomycetales</taxon>
        <taxon>Powellomycetaceae</taxon>
        <taxon>Geranomyces</taxon>
    </lineage>
</organism>
<dbReference type="Proteomes" id="UP001212152">
    <property type="component" value="Unassembled WGS sequence"/>
</dbReference>
<comment type="caution">
    <text evidence="1">The sequence shown here is derived from an EMBL/GenBank/DDBJ whole genome shotgun (WGS) entry which is preliminary data.</text>
</comment>
<gene>
    <name evidence="1" type="ORF">HDU87_006296</name>
</gene>
<dbReference type="AlphaFoldDB" id="A0AAD5TL60"/>
<sequence length="156" mass="17553">MSLSSAFHAMCLDEPPPAPFNSLMVQMKFRANPAYMMFATDKPVPGPILSIVLLIEPDGQQLKVSGKPPLDDHSEDITLKYFQPVQYILRIDRIFERLAGQKSRFMNGRVDAKLPDDGALTFCVPEIVRRLNVDDQEGYAVEKFESLAEIVGSFFD</sequence>
<reference evidence="1" key="1">
    <citation type="submission" date="2020-05" db="EMBL/GenBank/DDBJ databases">
        <title>Phylogenomic resolution of chytrid fungi.</title>
        <authorList>
            <person name="Stajich J.E."/>
            <person name="Amses K."/>
            <person name="Simmons R."/>
            <person name="Seto K."/>
            <person name="Myers J."/>
            <person name="Bonds A."/>
            <person name="Quandt C.A."/>
            <person name="Barry K."/>
            <person name="Liu P."/>
            <person name="Grigoriev I."/>
            <person name="Longcore J.E."/>
            <person name="James T.Y."/>
        </authorList>
    </citation>
    <scope>NUCLEOTIDE SEQUENCE</scope>
    <source>
        <strain evidence="1">JEL0379</strain>
    </source>
</reference>
<dbReference type="EMBL" id="JADGJQ010000053">
    <property type="protein sequence ID" value="KAJ3175345.1"/>
    <property type="molecule type" value="Genomic_DNA"/>
</dbReference>